<comment type="caution">
    <text evidence="2">The sequence shown here is derived from an EMBL/GenBank/DDBJ whole genome shotgun (WGS) entry which is preliminary data.</text>
</comment>
<name>A0A9D2CXN6_9FIRM</name>
<dbReference type="PANTHER" id="PTHR40032">
    <property type="entry name" value="EXPORTED PROTEIN-RELATED"/>
    <property type="match status" value="1"/>
</dbReference>
<reference evidence="2" key="2">
    <citation type="submission" date="2021-04" db="EMBL/GenBank/DDBJ databases">
        <authorList>
            <person name="Gilroy R."/>
        </authorList>
    </citation>
    <scope>NUCLEOTIDE SEQUENCE</scope>
    <source>
        <strain evidence="2">CHK187-5294</strain>
    </source>
</reference>
<dbReference type="EMBL" id="DXCL01000005">
    <property type="protein sequence ID" value="HIZ02796.1"/>
    <property type="molecule type" value="Genomic_DNA"/>
</dbReference>
<proteinExistence type="predicted"/>
<feature type="domain" description="Putative amidase" evidence="1">
    <location>
        <begin position="6"/>
        <end position="150"/>
    </location>
</feature>
<sequence length="162" mass="18274">MRTIGYDRRKAADYAKRWAFRRNPAYYDFSRIGGDCTNFVSQCLYAGGGTMNETPVTGWFYRSANDRTASWTGVEFLYRFLVSNRGEGPFAEEVQPGALELGDVIQLGRATGDYYHTCIVSGFLFGEPLVAAHSYDAFNKPLSSYVFEQARFLHIAGVRTEE</sequence>
<reference evidence="2" key="1">
    <citation type="journal article" date="2021" name="PeerJ">
        <title>Extensive microbial diversity within the chicken gut microbiome revealed by metagenomics and culture.</title>
        <authorList>
            <person name="Gilroy R."/>
            <person name="Ravi A."/>
            <person name="Getino M."/>
            <person name="Pursley I."/>
            <person name="Horton D.L."/>
            <person name="Alikhan N.F."/>
            <person name="Baker D."/>
            <person name="Gharbi K."/>
            <person name="Hall N."/>
            <person name="Watson M."/>
            <person name="Adriaenssens E.M."/>
            <person name="Foster-Nyarko E."/>
            <person name="Jarju S."/>
            <person name="Secka A."/>
            <person name="Antonio M."/>
            <person name="Oren A."/>
            <person name="Chaudhuri R.R."/>
            <person name="La Ragione R."/>
            <person name="Hildebrand F."/>
            <person name="Pallen M.J."/>
        </authorList>
    </citation>
    <scope>NUCLEOTIDE SEQUENCE</scope>
    <source>
        <strain evidence="2">CHK187-5294</strain>
    </source>
</reference>
<evidence type="ECO:0000313" key="3">
    <source>
        <dbReference type="Proteomes" id="UP000824132"/>
    </source>
</evidence>
<gene>
    <name evidence="2" type="ORF">H9727_00755</name>
</gene>
<organism evidence="2 3">
    <name type="scientific">Candidatus Borkfalkia avistercoris</name>
    <dbReference type="NCBI Taxonomy" id="2838504"/>
    <lineage>
        <taxon>Bacteria</taxon>
        <taxon>Bacillati</taxon>
        <taxon>Bacillota</taxon>
        <taxon>Clostridia</taxon>
        <taxon>Christensenellales</taxon>
        <taxon>Christensenellaceae</taxon>
        <taxon>Candidatus Borkfalkia</taxon>
    </lineage>
</organism>
<dbReference type="PANTHER" id="PTHR40032:SF1">
    <property type="entry name" value="EXPORTED PROTEIN"/>
    <property type="match status" value="1"/>
</dbReference>
<dbReference type="Pfam" id="PF12671">
    <property type="entry name" value="Amidase_6"/>
    <property type="match status" value="1"/>
</dbReference>
<accession>A0A9D2CXN6</accession>
<dbReference type="AlphaFoldDB" id="A0A9D2CXN6"/>
<dbReference type="InterPro" id="IPR024301">
    <property type="entry name" value="Amidase_6"/>
</dbReference>
<protein>
    <submittedName>
        <fullName evidence="2">Amidase domain-containing protein</fullName>
    </submittedName>
</protein>
<evidence type="ECO:0000259" key="1">
    <source>
        <dbReference type="Pfam" id="PF12671"/>
    </source>
</evidence>
<evidence type="ECO:0000313" key="2">
    <source>
        <dbReference type="EMBL" id="HIZ02796.1"/>
    </source>
</evidence>
<dbReference type="Proteomes" id="UP000824132">
    <property type="component" value="Unassembled WGS sequence"/>
</dbReference>